<evidence type="ECO:0000313" key="1">
    <source>
        <dbReference type="EMBL" id="GME79362.1"/>
    </source>
</evidence>
<reference evidence="1" key="1">
    <citation type="submission" date="2023-04" db="EMBL/GenBank/DDBJ databases">
        <title>Ambrosiozyma monospora NBRC 10751.</title>
        <authorList>
            <person name="Ichikawa N."/>
            <person name="Sato H."/>
            <person name="Tonouchi N."/>
        </authorList>
    </citation>
    <scope>NUCLEOTIDE SEQUENCE</scope>
    <source>
        <strain evidence="1">NBRC 10751</strain>
    </source>
</reference>
<protein>
    <submittedName>
        <fullName evidence="1">Unnamed protein product</fullName>
    </submittedName>
</protein>
<sequence length="165" mass="19176">MLKIARLAIYINCVLHSHILLKPAYQKWVFNIYVFNHMVNTHEKEEVEVKSTDPNGTWIAFQRSKQYDNTSNISSVKVLSEHSLHVLLNFCLWTPRYHFQRLRFNAVKHLSPSKFEYTTPIDLGNIVLKILSRVQLTTSVNIQKSIFRVLNSNPMKLYNAAANSS</sequence>
<comment type="caution">
    <text evidence="1">The sequence shown here is derived from an EMBL/GenBank/DDBJ whole genome shotgun (WGS) entry which is preliminary data.</text>
</comment>
<dbReference type="Proteomes" id="UP001165064">
    <property type="component" value="Unassembled WGS sequence"/>
</dbReference>
<name>A0ACB5T2E3_AMBMO</name>
<proteinExistence type="predicted"/>
<evidence type="ECO:0000313" key="2">
    <source>
        <dbReference type="Proteomes" id="UP001165064"/>
    </source>
</evidence>
<accession>A0ACB5T2E3</accession>
<organism evidence="1 2">
    <name type="scientific">Ambrosiozyma monospora</name>
    <name type="common">Yeast</name>
    <name type="synonym">Endomycopsis monosporus</name>
    <dbReference type="NCBI Taxonomy" id="43982"/>
    <lineage>
        <taxon>Eukaryota</taxon>
        <taxon>Fungi</taxon>
        <taxon>Dikarya</taxon>
        <taxon>Ascomycota</taxon>
        <taxon>Saccharomycotina</taxon>
        <taxon>Pichiomycetes</taxon>
        <taxon>Pichiales</taxon>
        <taxon>Pichiaceae</taxon>
        <taxon>Ambrosiozyma</taxon>
    </lineage>
</organism>
<dbReference type="EMBL" id="BSXS01002564">
    <property type="protein sequence ID" value="GME79362.1"/>
    <property type="molecule type" value="Genomic_DNA"/>
</dbReference>
<keyword evidence="2" id="KW-1185">Reference proteome</keyword>
<gene>
    <name evidence="1" type="ORF">Amon02_000390900</name>
</gene>